<feature type="binding site" evidence="5">
    <location>
        <position position="147"/>
    </location>
    <ligand>
        <name>S-adenosyl-L-methionine</name>
        <dbReference type="ChEBI" id="CHEBI:59789"/>
    </ligand>
</feature>
<proteinExistence type="inferred from homology"/>
<dbReference type="Pfam" id="PF17827">
    <property type="entry name" value="PrmC_N"/>
    <property type="match status" value="1"/>
</dbReference>
<dbReference type="InterPro" id="IPR004556">
    <property type="entry name" value="HemK-like"/>
</dbReference>
<keyword evidence="1 5" id="KW-0489">Methyltransferase</keyword>
<feature type="binding site" evidence="5">
    <location>
        <begin position="191"/>
        <end position="194"/>
    </location>
    <ligand>
        <name>substrate</name>
    </ligand>
</feature>
<dbReference type="Gene3D" id="3.40.50.150">
    <property type="entry name" value="Vaccinia Virus protein VP39"/>
    <property type="match status" value="1"/>
</dbReference>
<organism evidence="8 9">
    <name type="scientific">Oligella ureolytica</name>
    <dbReference type="NCBI Taxonomy" id="90244"/>
    <lineage>
        <taxon>Bacteria</taxon>
        <taxon>Pseudomonadati</taxon>
        <taxon>Pseudomonadota</taxon>
        <taxon>Betaproteobacteria</taxon>
        <taxon>Burkholderiales</taxon>
        <taxon>Alcaligenaceae</taxon>
        <taxon>Oligella</taxon>
    </lineage>
</organism>
<dbReference type="CDD" id="cd02440">
    <property type="entry name" value="AdoMet_MTases"/>
    <property type="match status" value="1"/>
</dbReference>
<dbReference type="Pfam" id="PF05175">
    <property type="entry name" value="MTS"/>
    <property type="match status" value="1"/>
</dbReference>
<dbReference type="HAMAP" id="MF_02126">
    <property type="entry name" value="RF_methyltr_PrmC"/>
    <property type="match status" value="1"/>
</dbReference>
<evidence type="ECO:0000256" key="2">
    <source>
        <dbReference type="ARBA" id="ARBA00022679"/>
    </source>
</evidence>
<evidence type="ECO:0000256" key="4">
    <source>
        <dbReference type="ARBA" id="ARBA00048391"/>
    </source>
</evidence>
<dbReference type="InterPro" id="IPR050320">
    <property type="entry name" value="N5-glutamine_MTase"/>
</dbReference>
<evidence type="ECO:0000256" key="5">
    <source>
        <dbReference type="HAMAP-Rule" id="MF_02126"/>
    </source>
</evidence>
<accession>A0A7T3EV75</accession>
<keyword evidence="2 5" id="KW-0808">Transferase</keyword>
<dbReference type="GO" id="GO:0102559">
    <property type="term" value="F:peptide chain release factor N(5)-glutamine methyltransferase activity"/>
    <property type="evidence" value="ECO:0007669"/>
    <property type="project" value="UniProtKB-EC"/>
</dbReference>
<feature type="binding site" evidence="5">
    <location>
        <begin position="124"/>
        <end position="128"/>
    </location>
    <ligand>
        <name>S-adenosyl-L-methionine</name>
        <dbReference type="ChEBI" id="CHEBI:59789"/>
    </ligand>
</feature>
<name>A0A7T3EV75_9BURK</name>
<dbReference type="EC" id="2.1.1.297" evidence="5"/>
<evidence type="ECO:0000256" key="1">
    <source>
        <dbReference type="ARBA" id="ARBA00022603"/>
    </source>
</evidence>
<dbReference type="SUPFAM" id="SSF53335">
    <property type="entry name" value="S-adenosyl-L-methionine-dependent methyltransferases"/>
    <property type="match status" value="1"/>
</dbReference>
<evidence type="ECO:0000313" key="9">
    <source>
        <dbReference type="Proteomes" id="UP000594903"/>
    </source>
</evidence>
<sequence length="290" mass="32478">MSNLLQDCQTIKDVLLNQQLPLLERRMLLEFVFDKPRAWFISHDDQPLDQATKEQLQRLFERRLAGEPMAYIIGRREFMGLDFNVTPAVLIPRPETELLVETALSFLEELQSQGVNNPRVLDIGTGSGIIAISLKHYYPNADVIAVDLSADALDVARQNAQALGASIEFLQSDLFAALDPKQHQFDLIVSNPPYIHREDRHLTQGDVRFEPVMALTDFADGVNLITRLIAAAPAFLKSSAARQSLPTALWLEHGWDQAEVVRGLLKQKGFTEVESLKDLAAIERISGGRI</sequence>
<evidence type="ECO:0000313" key="8">
    <source>
        <dbReference type="EMBL" id="QPT40887.1"/>
    </source>
</evidence>
<dbReference type="EMBL" id="CP065725">
    <property type="protein sequence ID" value="QPT40887.1"/>
    <property type="molecule type" value="Genomic_DNA"/>
</dbReference>
<evidence type="ECO:0000259" key="6">
    <source>
        <dbReference type="Pfam" id="PF05175"/>
    </source>
</evidence>
<dbReference type="NCBIfam" id="TIGR03534">
    <property type="entry name" value="RF_mod_PrmC"/>
    <property type="match status" value="1"/>
</dbReference>
<comment type="function">
    <text evidence="5">Methylates the class 1 translation termination release factors RF1/PrfA and RF2/PrfB on the glutamine residue of the universally conserved GGQ motif.</text>
</comment>
<dbReference type="InterPro" id="IPR019874">
    <property type="entry name" value="RF_methyltr_PrmC"/>
</dbReference>
<dbReference type="Proteomes" id="UP000594903">
    <property type="component" value="Chromosome"/>
</dbReference>
<protein>
    <recommendedName>
        <fullName evidence="5">Release factor glutamine methyltransferase</fullName>
        <shortName evidence="5">RF MTase</shortName>
        <ecNumber evidence="5">2.1.1.297</ecNumber>
    </recommendedName>
    <alternativeName>
        <fullName evidence="5">N5-glutamine methyltransferase PrmC</fullName>
    </alternativeName>
    <alternativeName>
        <fullName evidence="5">Protein-(glutamine-N5) MTase PrmC</fullName>
    </alternativeName>
    <alternativeName>
        <fullName evidence="5">Protein-glutamine N-methyltransferase PrmC</fullName>
    </alternativeName>
</protein>
<feature type="domain" description="Methyltransferase small" evidence="6">
    <location>
        <begin position="106"/>
        <end position="198"/>
    </location>
</feature>
<keyword evidence="3 5" id="KW-0949">S-adenosyl-L-methionine</keyword>
<dbReference type="InterPro" id="IPR007848">
    <property type="entry name" value="Small_mtfrase_dom"/>
</dbReference>
<reference evidence="8 9" key="1">
    <citation type="submission" date="2020-12" db="EMBL/GenBank/DDBJ databases">
        <title>FDA dAtabase for Regulatory Grade micrObial Sequences (FDA-ARGOS): Supporting development and validation of Infectious Disease Dx tests.</title>
        <authorList>
            <person name="Sproer C."/>
            <person name="Gronow S."/>
            <person name="Severitt S."/>
            <person name="Schroder I."/>
            <person name="Tallon L."/>
            <person name="Sadzewicz L."/>
            <person name="Zhao X."/>
            <person name="Boylan J."/>
            <person name="Ott S."/>
            <person name="Bowen H."/>
            <person name="Vavikolanu K."/>
            <person name="Mehta A."/>
            <person name="Aluvathingal J."/>
            <person name="Nadendla S."/>
            <person name="Lowell S."/>
            <person name="Myers T."/>
            <person name="Yan Y."/>
            <person name="Sichtig H."/>
        </authorList>
    </citation>
    <scope>NUCLEOTIDE SEQUENCE [LARGE SCALE GENOMIC DNA]</scope>
    <source>
        <strain evidence="8 9">FDAARGOS_872</strain>
    </source>
</reference>
<dbReference type="PANTHER" id="PTHR18895:SF74">
    <property type="entry name" value="MTRF1L RELEASE FACTOR GLUTAMINE METHYLTRANSFERASE"/>
    <property type="match status" value="1"/>
</dbReference>
<dbReference type="InterPro" id="IPR029063">
    <property type="entry name" value="SAM-dependent_MTases_sf"/>
</dbReference>
<gene>
    <name evidence="5 8" type="primary">prmC</name>
    <name evidence="8" type="ORF">I6G29_04835</name>
</gene>
<dbReference type="InterPro" id="IPR002052">
    <property type="entry name" value="DNA_methylase_N6_adenine_CS"/>
</dbReference>
<dbReference type="Gene3D" id="1.10.8.10">
    <property type="entry name" value="DNA helicase RuvA subunit, C-terminal domain"/>
    <property type="match status" value="1"/>
</dbReference>
<comment type="catalytic activity">
    <reaction evidence="4 5">
        <text>L-glutaminyl-[peptide chain release factor] + S-adenosyl-L-methionine = N(5)-methyl-L-glutaminyl-[peptide chain release factor] + S-adenosyl-L-homocysteine + H(+)</text>
        <dbReference type="Rhea" id="RHEA:42896"/>
        <dbReference type="Rhea" id="RHEA-COMP:10271"/>
        <dbReference type="Rhea" id="RHEA-COMP:10272"/>
        <dbReference type="ChEBI" id="CHEBI:15378"/>
        <dbReference type="ChEBI" id="CHEBI:30011"/>
        <dbReference type="ChEBI" id="CHEBI:57856"/>
        <dbReference type="ChEBI" id="CHEBI:59789"/>
        <dbReference type="ChEBI" id="CHEBI:61891"/>
        <dbReference type="EC" id="2.1.1.297"/>
    </reaction>
</comment>
<evidence type="ECO:0000256" key="3">
    <source>
        <dbReference type="ARBA" id="ARBA00022691"/>
    </source>
</evidence>
<comment type="caution">
    <text evidence="5">Lacks conserved residue(s) required for the propagation of feature annotation.</text>
</comment>
<comment type="similarity">
    <text evidence="5">Belongs to the protein N5-glutamine methyltransferase family. PrmC subfamily.</text>
</comment>
<feature type="binding site" evidence="5">
    <location>
        <position position="191"/>
    </location>
    <ligand>
        <name>S-adenosyl-L-methionine</name>
        <dbReference type="ChEBI" id="CHEBI:59789"/>
    </ligand>
</feature>
<dbReference type="PROSITE" id="PS00092">
    <property type="entry name" value="N6_MTASE"/>
    <property type="match status" value="1"/>
</dbReference>
<dbReference type="PANTHER" id="PTHR18895">
    <property type="entry name" value="HEMK METHYLTRANSFERASE"/>
    <property type="match status" value="1"/>
</dbReference>
<dbReference type="InterPro" id="IPR040758">
    <property type="entry name" value="PrmC_N"/>
</dbReference>
<feature type="domain" description="Release factor glutamine methyltransferase N-terminal" evidence="7">
    <location>
        <begin position="19"/>
        <end position="74"/>
    </location>
</feature>
<evidence type="ECO:0000259" key="7">
    <source>
        <dbReference type="Pfam" id="PF17827"/>
    </source>
</evidence>
<keyword evidence="9" id="KW-1185">Reference proteome</keyword>
<dbReference type="NCBIfam" id="TIGR00536">
    <property type="entry name" value="hemK_fam"/>
    <property type="match status" value="1"/>
</dbReference>
<dbReference type="RefSeq" id="WP_040608418.1">
    <property type="nucleotide sequence ID" value="NZ_UGSB01000001.1"/>
</dbReference>
<dbReference type="GO" id="GO:0032259">
    <property type="term" value="P:methylation"/>
    <property type="evidence" value="ECO:0007669"/>
    <property type="project" value="UniProtKB-KW"/>
</dbReference>